<name>A0A430ABN0_9ENTE</name>
<comment type="caution">
    <text evidence="2">The sequence shown here is derived from an EMBL/GenBank/DDBJ whole genome shotgun (WGS) entry which is preliminary data.</text>
</comment>
<proteinExistence type="predicted"/>
<dbReference type="Pfam" id="PF22564">
    <property type="entry name" value="HAAS"/>
    <property type="match status" value="1"/>
</dbReference>
<dbReference type="RefSeq" id="WP_126830063.1">
    <property type="nucleotide sequence ID" value="NZ_CBCRYB010000006.1"/>
</dbReference>
<sequence>MKNKMEYLSELKLNLNKVLPTEEAENAFLYFEEYILEAELSDYGEIEEKLGTPKEVSYNAIIDYQEDQLENKESTRRVKWLLPITLLLSAPVGLPLILAGILIVLSALIILGIGLFLLNLIVVLCWGIGGVLVLMSAYTLFHHVPTGLFNLGSGLVLIALAWILTPYFITFSKQVSLSVYKFLLNKIRPKKRGEVSYHD</sequence>
<evidence type="ECO:0000313" key="3">
    <source>
        <dbReference type="Proteomes" id="UP000287101"/>
    </source>
</evidence>
<reference evidence="2 3" key="1">
    <citation type="submission" date="2017-05" db="EMBL/GenBank/DDBJ databases">
        <title>Vagococcus spp. assemblies.</title>
        <authorList>
            <person name="Gulvik C.A."/>
        </authorList>
    </citation>
    <scope>NUCLEOTIDE SEQUENCE [LARGE SCALE GENOMIC DNA]</scope>
    <source>
        <strain evidence="2 3">CCUG 41755</strain>
    </source>
</reference>
<dbReference type="AlphaFoldDB" id="A0A430ABN0"/>
<evidence type="ECO:0008006" key="4">
    <source>
        <dbReference type="Google" id="ProtNLM"/>
    </source>
</evidence>
<feature type="transmembrane region" description="Helical" evidence="1">
    <location>
        <begin position="148"/>
        <end position="169"/>
    </location>
</feature>
<feature type="transmembrane region" description="Helical" evidence="1">
    <location>
        <begin position="80"/>
        <end position="110"/>
    </location>
</feature>
<keyword evidence="1" id="KW-0472">Membrane</keyword>
<dbReference type="EMBL" id="NGJY01000001">
    <property type="protein sequence ID" value="RSU04623.1"/>
    <property type="molecule type" value="Genomic_DNA"/>
</dbReference>
<dbReference type="Proteomes" id="UP000287101">
    <property type="component" value="Unassembled WGS sequence"/>
</dbReference>
<gene>
    <name evidence="2" type="ORF">CBF31_00985</name>
</gene>
<feature type="transmembrane region" description="Helical" evidence="1">
    <location>
        <begin position="116"/>
        <end position="141"/>
    </location>
</feature>
<evidence type="ECO:0000313" key="2">
    <source>
        <dbReference type="EMBL" id="RSU04623.1"/>
    </source>
</evidence>
<keyword evidence="3" id="KW-1185">Reference proteome</keyword>
<evidence type="ECO:0000256" key="1">
    <source>
        <dbReference type="SAM" id="Phobius"/>
    </source>
</evidence>
<organism evidence="2 3">
    <name type="scientific">Vagococcus fessus</name>
    <dbReference type="NCBI Taxonomy" id="120370"/>
    <lineage>
        <taxon>Bacteria</taxon>
        <taxon>Bacillati</taxon>
        <taxon>Bacillota</taxon>
        <taxon>Bacilli</taxon>
        <taxon>Lactobacillales</taxon>
        <taxon>Enterococcaceae</taxon>
        <taxon>Vagococcus</taxon>
    </lineage>
</organism>
<keyword evidence="1" id="KW-0812">Transmembrane</keyword>
<keyword evidence="1" id="KW-1133">Transmembrane helix</keyword>
<protein>
    <recommendedName>
        <fullName evidence="4">DUF1700 domain-containing protein</fullName>
    </recommendedName>
</protein>
<dbReference type="OrthoDB" id="9804829at2"/>
<accession>A0A430ABN0</accession>